<keyword evidence="4" id="KW-0496">Mitochondrion</keyword>
<proteinExistence type="inferred from homology"/>
<dbReference type="PRINTS" id="PR00679">
    <property type="entry name" value="PROHIBITIN"/>
</dbReference>
<evidence type="ECO:0000259" key="9">
    <source>
        <dbReference type="SMART" id="SM00244"/>
    </source>
</evidence>
<organism evidence="10 11">
    <name type="scientific">Tuber borchii</name>
    <name type="common">White truffle</name>
    <dbReference type="NCBI Taxonomy" id="42251"/>
    <lineage>
        <taxon>Eukaryota</taxon>
        <taxon>Fungi</taxon>
        <taxon>Dikarya</taxon>
        <taxon>Ascomycota</taxon>
        <taxon>Pezizomycotina</taxon>
        <taxon>Pezizomycetes</taxon>
        <taxon>Pezizales</taxon>
        <taxon>Tuberaceae</taxon>
        <taxon>Tuber</taxon>
    </lineage>
</organism>
<evidence type="ECO:0000256" key="3">
    <source>
        <dbReference type="ARBA" id="ARBA00022792"/>
    </source>
</evidence>
<evidence type="ECO:0000256" key="8">
    <source>
        <dbReference type="RuleBase" id="RU366048"/>
    </source>
</evidence>
<keyword evidence="5 8" id="KW-0472">Membrane</keyword>
<dbReference type="GO" id="GO:0035632">
    <property type="term" value="C:mitochondrial prohibitin complex"/>
    <property type="evidence" value="ECO:0007669"/>
    <property type="project" value="UniProtKB-ARBA"/>
</dbReference>
<evidence type="ECO:0000256" key="2">
    <source>
        <dbReference type="ARBA" id="ARBA00009658"/>
    </source>
</evidence>
<evidence type="ECO:0000256" key="6">
    <source>
        <dbReference type="ARBA" id="ARBA00053189"/>
    </source>
</evidence>
<dbReference type="Pfam" id="PF01145">
    <property type="entry name" value="Band_7"/>
    <property type="match status" value="1"/>
</dbReference>
<dbReference type="STRING" id="42251.A0A2T6ZN63"/>
<keyword evidence="11" id="KW-1185">Reference proteome</keyword>
<keyword evidence="3 8" id="KW-0999">Mitochondrion inner membrane</keyword>
<protein>
    <recommendedName>
        <fullName evidence="8">Prohibitin</fullName>
    </recommendedName>
</protein>
<dbReference type="FunFam" id="3.30.479.30:FF:000001">
    <property type="entry name" value="Prohibitin 2"/>
    <property type="match status" value="1"/>
</dbReference>
<dbReference type="EMBL" id="NESQ01000169">
    <property type="protein sequence ID" value="PUU76927.1"/>
    <property type="molecule type" value="Genomic_DNA"/>
</dbReference>
<evidence type="ECO:0000313" key="11">
    <source>
        <dbReference type="Proteomes" id="UP000244722"/>
    </source>
</evidence>
<dbReference type="GO" id="GO:0007005">
    <property type="term" value="P:mitochondrion organization"/>
    <property type="evidence" value="ECO:0007669"/>
    <property type="project" value="TreeGrafter"/>
</dbReference>
<dbReference type="OrthoDB" id="275637at2759"/>
<dbReference type="InterPro" id="IPR001107">
    <property type="entry name" value="Band_7"/>
</dbReference>
<feature type="domain" description="Band 7" evidence="9">
    <location>
        <begin position="54"/>
        <end position="215"/>
    </location>
</feature>
<dbReference type="GO" id="GO:0000423">
    <property type="term" value="P:mitophagy"/>
    <property type="evidence" value="ECO:0007669"/>
    <property type="project" value="UniProtKB-ARBA"/>
</dbReference>
<comment type="subunit">
    <text evidence="7">The mitochondrial prohibitin complex consists of two subunits (PHB1 and PHB2). The subunits assemble into a membrane-associated ring-shaped supercomplex of approximately 1 mDa. Interacts with ATG24/SNX4; the interaction is direct and plays a role in mitophagy.</text>
</comment>
<keyword evidence="8" id="KW-0812">Transmembrane</keyword>
<dbReference type="SUPFAM" id="SSF117892">
    <property type="entry name" value="Band 7/SPFH domain"/>
    <property type="match status" value="1"/>
</dbReference>
<feature type="transmembrane region" description="Helical" evidence="8">
    <location>
        <begin position="34"/>
        <end position="56"/>
    </location>
</feature>
<name>A0A2T6ZN63_TUBBO</name>
<dbReference type="AlphaFoldDB" id="A0A2T6ZN63"/>
<dbReference type="CDD" id="cd03401">
    <property type="entry name" value="SPFH_prohibitin"/>
    <property type="match status" value="1"/>
</dbReference>
<evidence type="ECO:0000313" key="10">
    <source>
        <dbReference type="EMBL" id="PUU76927.1"/>
    </source>
</evidence>
<comment type="function">
    <text evidence="6">Prohibitin probably acts as a holdase/unfoldase for the stabilization of newly synthesized mitochondrial proteins. Involved in mitophagy. Required for the switch to necrotrophic growth.</text>
</comment>
<comment type="caution">
    <text evidence="10">The sequence shown here is derived from an EMBL/GenBank/DDBJ whole genome shotgun (WGS) entry which is preliminary data.</text>
</comment>
<accession>A0A2T6ZN63</accession>
<sequence>MDPNNPRETWNRIQATIARVQKQGGGGRGPPKGILSGGVALVLLGAAAVTFNSAIFNVDGGHRAIKYTRYGGVKKEIYNEGTHFVVPWLETPITYDVRAKPRNVASLTGTKDLQMVNITCRVLSRPRVDALPTIYRTLGIDYDERVLPSIVNEVLKSVVAQFNASQLITQRESVSRLVRDNLVKRAARFNIMLDDVSLTHLAFSPEFTAAVEAKQVAQQEAQRAAFIVDKARQEKQAMIVRAQGEARSAELVGDAIKKSKSYVELKKIENARNIATILQESGGKNKLYLDADGLGLNVMEKR</sequence>
<dbReference type="Proteomes" id="UP000244722">
    <property type="component" value="Unassembled WGS sequence"/>
</dbReference>
<reference evidence="10 11" key="1">
    <citation type="submission" date="2017-04" db="EMBL/GenBank/DDBJ databases">
        <title>Draft genome sequence of Tuber borchii Vittad., a whitish edible truffle.</title>
        <authorList>
            <consortium name="DOE Joint Genome Institute"/>
            <person name="Murat C."/>
            <person name="Kuo A."/>
            <person name="Barry K.W."/>
            <person name="Clum A."/>
            <person name="Dockter R.B."/>
            <person name="Fauchery L."/>
            <person name="Iotti M."/>
            <person name="Kohler A."/>
            <person name="Labutti K."/>
            <person name="Lindquist E.A."/>
            <person name="Lipzen A."/>
            <person name="Ohm R.A."/>
            <person name="Wang M."/>
            <person name="Grigoriev I.V."/>
            <person name="Zambonelli A."/>
            <person name="Martin F.M."/>
        </authorList>
    </citation>
    <scope>NUCLEOTIDE SEQUENCE [LARGE SCALE GENOMIC DNA]</scope>
    <source>
        <strain evidence="10 11">Tbo3840</strain>
    </source>
</reference>
<dbReference type="InterPro" id="IPR036013">
    <property type="entry name" value="Band_7/SPFH_dom_sf"/>
</dbReference>
<dbReference type="InterPro" id="IPR000163">
    <property type="entry name" value="Prohibitin"/>
</dbReference>
<dbReference type="Gene3D" id="3.30.479.30">
    <property type="entry name" value="Band 7 domain"/>
    <property type="match status" value="1"/>
</dbReference>
<dbReference type="PANTHER" id="PTHR23222:SF1">
    <property type="entry name" value="PROHIBITIN-2"/>
    <property type="match status" value="1"/>
</dbReference>
<evidence type="ECO:0000256" key="7">
    <source>
        <dbReference type="ARBA" id="ARBA00066275"/>
    </source>
</evidence>
<dbReference type="PANTHER" id="PTHR23222">
    <property type="entry name" value="PROHIBITIN"/>
    <property type="match status" value="1"/>
</dbReference>
<comment type="similarity">
    <text evidence="2 8">Belongs to the prohibitin family.</text>
</comment>
<evidence type="ECO:0000256" key="5">
    <source>
        <dbReference type="ARBA" id="ARBA00023136"/>
    </source>
</evidence>
<dbReference type="SMART" id="SM00244">
    <property type="entry name" value="PHB"/>
    <property type="match status" value="1"/>
</dbReference>
<comment type="subcellular location">
    <subcellularLocation>
        <location evidence="1 8">Mitochondrion inner membrane</location>
    </subcellularLocation>
</comment>
<gene>
    <name evidence="10" type="ORF">B9Z19DRAFT_1087291</name>
</gene>
<keyword evidence="8" id="KW-1133">Transmembrane helix</keyword>
<evidence type="ECO:0000256" key="1">
    <source>
        <dbReference type="ARBA" id="ARBA00004273"/>
    </source>
</evidence>
<evidence type="ECO:0000256" key="4">
    <source>
        <dbReference type="ARBA" id="ARBA00023128"/>
    </source>
</evidence>